<dbReference type="AlphaFoldDB" id="A0A0D5Y0B8"/>
<evidence type="ECO:0000313" key="1">
    <source>
        <dbReference type="EMBL" id="AKA24736.1"/>
    </source>
</evidence>
<gene>
    <name evidence="1" type="ORF">PCL1606_32850</name>
</gene>
<name>A0A0D5Y0B8_9PSED</name>
<dbReference type="KEGG" id="pcz:PCL1606_32850"/>
<proteinExistence type="predicted"/>
<evidence type="ECO:0000313" key="2">
    <source>
        <dbReference type="Proteomes" id="UP000032748"/>
    </source>
</evidence>
<organism evidence="1 2">
    <name type="scientific">Pseudomonas chlororaphis</name>
    <dbReference type="NCBI Taxonomy" id="587753"/>
    <lineage>
        <taxon>Bacteria</taxon>
        <taxon>Pseudomonadati</taxon>
        <taxon>Pseudomonadota</taxon>
        <taxon>Gammaproteobacteria</taxon>
        <taxon>Pseudomonadales</taxon>
        <taxon>Pseudomonadaceae</taxon>
        <taxon>Pseudomonas</taxon>
    </lineage>
</organism>
<accession>A0A0D5Y0B8</accession>
<dbReference type="EMBL" id="CP011110">
    <property type="protein sequence ID" value="AKA24736.1"/>
    <property type="molecule type" value="Genomic_DNA"/>
</dbReference>
<sequence>MKLFEKGLVIKFYEKSMRMFYSDISKITSHLSAAVFSKASAAKNVSISIPLEIHFSEEVVVFDVQLLVCSRVLIVLNELWRGSNN</sequence>
<reference evidence="1 2" key="1">
    <citation type="journal article" date="2015" name="Mol. Plant Microbe Interact.">
        <title>Comparative Genomic Analysis of Pseudomonas chlororaphis PCL1606 Reveals New Insight into Antifungal Compounds Involved in Biocontrol.</title>
        <authorList>
            <person name="Calderon C.E."/>
            <person name="Ramos C."/>
            <person name="de Vicente A."/>
            <person name="Cazorla F.M."/>
        </authorList>
    </citation>
    <scope>NUCLEOTIDE SEQUENCE [LARGE SCALE GENOMIC DNA]</scope>
    <source>
        <strain evidence="1 2">PCL1606</strain>
    </source>
</reference>
<dbReference type="PATRIC" id="fig|587753.10.peg.3277"/>
<dbReference type="Proteomes" id="UP000032748">
    <property type="component" value="Chromosome"/>
</dbReference>
<protein>
    <submittedName>
        <fullName evidence="1">Uncharacterized protein</fullName>
    </submittedName>
</protein>